<dbReference type="KEGG" id="vg:64871948"/>
<accession>A0A2Z5XVI0</accession>
<dbReference type="PROSITE" id="PS51257">
    <property type="entry name" value="PROKAR_LIPOPROTEIN"/>
    <property type="match status" value="1"/>
</dbReference>
<organism evidence="1 2">
    <name type="scientific">Mycobacterium phage PP</name>
    <dbReference type="NCBI Taxonomy" id="2077134"/>
    <lineage>
        <taxon>Viruses</taxon>
        <taxon>Duplodnaviria</taxon>
        <taxon>Heunggongvirae</taxon>
        <taxon>Uroviricota</taxon>
        <taxon>Caudoviricetes</taxon>
        <taxon>Sagamiharavirus</taxon>
        <taxon>Sagamiharavirus PP</taxon>
    </lineage>
</organism>
<dbReference type="Proteomes" id="UP000250053">
    <property type="component" value="Segment"/>
</dbReference>
<name>A0A2Z5XVI0_9CAUD</name>
<evidence type="ECO:0000313" key="1">
    <source>
        <dbReference type="EMBL" id="BBC53860.1"/>
    </source>
</evidence>
<dbReference type="EMBL" id="AP018486">
    <property type="protein sequence ID" value="BBC53860.1"/>
    <property type="molecule type" value="Genomic_DNA"/>
</dbReference>
<dbReference type="GeneID" id="64871948"/>
<proteinExistence type="predicted"/>
<sequence>MRWLIAAAALAAVLTGCGGTDAEGNSAPGEIKPHYVNLPDNRQVLCVWEKSGYGGGLSCDWSTAQ</sequence>
<protein>
    <submittedName>
        <fullName evidence="1">Hypotheical protein</fullName>
    </submittedName>
</protein>
<keyword evidence="2" id="KW-1185">Reference proteome</keyword>
<dbReference type="RefSeq" id="YP_010062287.1">
    <property type="nucleotide sequence ID" value="NC_054792.1"/>
</dbReference>
<reference evidence="1 2" key="1">
    <citation type="submission" date="2018-01" db="EMBL/GenBank/DDBJ databases">
        <title>Genome sequence of Mycobacterium phage PP.</title>
        <authorList>
            <person name="Uchiyama J."/>
            <person name="Matsuzaki S."/>
        </authorList>
    </citation>
    <scope>NUCLEOTIDE SEQUENCE [LARGE SCALE GENOMIC DNA]</scope>
</reference>
<evidence type="ECO:0000313" key="2">
    <source>
        <dbReference type="Proteomes" id="UP000250053"/>
    </source>
</evidence>